<name>A0AAD4QPJ5_9AGAM</name>
<dbReference type="GO" id="GO:0004866">
    <property type="term" value="F:endopeptidase inhibitor activity"/>
    <property type="evidence" value="ECO:0007669"/>
    <property type="project" value="TreeGrafter"/>
</dbReference>
<reference evidence="2" key="1">
    <citation type="journal article" date="2022" name="New Phytol.">
        <title>Evolutionary transition to the ectomycorrhizal habit in the genomes of a hyperdiverse lineage of mushroom-forming fungi.</title>
        <authorList>
            <person name="Looney B."/>
            <person name="Miyauchi S."/>
            <person name="Morin E."/>
            <person name="Drula E."/>
            <person name="Courty P.E."/>
            <person name="Kohler A."/>
            <person name="Kuo A."/>
            <person name="LaButti K."/>
            <person name="Pangilinan J."/>
            <person name="Lipzen A."/>
            <person name="Riley R."/>
            <person name="Andreopoulos W."/>
            <person name="He G."/>
            <person name="Johnson J."/>
            <person name="Nolan M."/>
            <person name="Tritt A."/>
            <person name="Barry K.W."/>
            <person name="Grigoriev I.V."/>
            <person name="Nagy L.G."/>
            <person name="Hibbett D."/>
            <person name="Henrissat B."/>
            <person name="Matheny P.B."/>
            <person name="Labbe J."/>
            <person name="Martin F.M."/>
        </authorList>
    </citation>
    <scope>NUCLEOTIDE SEQUENCE</scope>
    <source>
        <strain evidence="2">BPL690</strain>
    </source>
</reference>
<dbReference type="GO" id="GO:0042144">
    <property type="term" value="P:vacuole fusion, non-autophagic"/>
    <property type="evidence" value="ECO:0007669"/>
    <property type="project" value="TreeGrafter"/>
</dbReference>
<evidence type="ECO:0000313" key="3">
    <source>
        <dbReference type="Proteomes" id="UP001203297"/>
    </source>
</evidence>
<dbReference type="InterPro" id="IPR052471">
    <property type="entry name" value="PBI_I9"/>
</dbReference>
<protein>
    <recommendedName>
        <fullName evidence="4">Inhibitor I9 domain-containing protein</fullName>
    </recommendedName>
</protein>
<comment type="similarity">
    <text evidence="1">Belongs to the protease inhibitor I9 family.</text>
</comment>
<dbReference type="AlphaFoldDB" id="A0AAD4QPJ5"/>
<dbReference type="Proteomes" id="UP001203297">
    <property type="component" value="Unassembled WGS sequence"/>
</dbReference>
<dbReference type="PANTHER" id="PTHR28288:SF2">
    <property type="entry name" value="PROTEASE B INHIBITOR 2"/>
    <property type="match status" value="1"/>
</dbReference>
<comment type="caution">
    <text evidence="2">The sequence shown here is derived from an EMBL/GenBank/DDBJ whole genome shotgun (WGS) entry which is preliminary data.</text>
</comment>
<proteinExistence type="inferred from homology"/>
<gene>
    <name evidence="2" type="ORF">B0F90DRAFT_1700154</name>
</gene>
<keyword evidence="3" id="KW-1185">Reference proteome</keyword>
<sequence>MSGTYIVVFKKTASQDAIDNQASQVNENGGFVKNKFDSIILKGFSAEIPDTYLLTLQSNLSQDDNQIDYIEADSQVTTQ</sequence>
<organism evidence="2 3">
    <name type="scientific">Multifurca ochricompacta</name>
    <dbReference type="NCBI Taxonomy" id="376703"/>
    <lineage>
        <taxon>Eukaryota</taxon>
        <taxon>Fungi</taxon>
        <taxon>Dikarya</taxon>
        <taxon>Basidiomycota</taxon>
        <taxon>Agaricomycotina</taxon>
        <taxon>Agaricomycetes</taxon>
        <taxon>Russulales</taxon>
        <taxon>Russulaceae</taxon>
        <taxon>Multifurca</taxon>
    </lineage>
</organism>
<dbReference type="PANTHER" id="PTHR28288">
    <property type="entry name" value="PROTEASE B INHIBITOR 2"/>
    <property type="match status" value="1"/>
</dbReference>
<evidence type="ECO:0008006" key="4">
    <source>
        <dbReference type="Google" id="ProtNLM"/>
    </source>
</evidence>
<dbReference type="Gene3D" id="3.30.70.80">
    <property type="entry name" value="Peptidase S8 propeptide/proteinase inhibitor I9"/>
    <property type="match status" value="1"/>
</dbReference>
<dbReference type="SUPFAM" id="SSF54897">
    <property type="entry name" value="Protease propeptides/inhibitors"/>
    <property type="match status" value="1"/>
</dbReference>
<dbReference type="EMBL" id="WTXG01000005">
    <property type="protein sequence ID" value="KAI0305697.1"/>
    <property type="molecule type" value="Genomic_DNA"/>
</dbReference>
<dbReference type="InterPro" id="IPR037045">
    <property type="entry name" value="S8pro/Inhibitor_I9_sf"/>
</dbReference>
<evidence type="ECO:0000256" key="1">
    <source>
        <dbReference type="ARBA" id="ARBA00038069"/>
    </source>
</evidence>
<evidence type="ECO:0000313" key="2">
    <source>
        <dbReference type="EMBL" id="KAI0305697.1"/>
    </source>
</evidence>
<accession>A0AAD4QPJ5</accession>